<evidence type="ECO:0000256" key="1">
    <source>
        <dbReference type="ARBA" id="ARBA00003217"/>
    </source>
</evidence>
<evidence type="ECO:0000256" key="7">
    <source>
        <dbReference type="ARBA" id="ARBA00022729"/>
    </source>
</evidence>
<evidence type="ECO:0000256" key="2">
    <source>
        <dbReference type="ARBA" id="ARBA00004752"/>
    </source>
</evidence>
<comment type="similarity">
    <text evidence="3 13">Belongs to the peptidase S11 family.</text>
</comment>
<evidence type="ECO:0000256" key="6">
    <source>
        <dbReference type="ARBA" id="ARBA00022670"/>
    </source>
</evidence>
<evidence type="ECO:0000256" key="4">
    <source>
        <dbReference type="ARBA" id="ARBA00012448"/>
    </source>
</evidence>
<evidence type="ECO:0000256" key="9">
    <source>
        <dbReference type="ARBA" id="ARBA00022960"/>
    </source>
</evidence>
<evidence type="ECO:0000256" key="8">
    <source>
        <dbReference type="ARBA" id="ARBA00022801"/>
    </source>
</evidence>
<dbReference type="PRINTS" id="PR00725">
    <property type="entry name" value="DADACBPTASE1"/>
</dbReference>
<keyword evidence="10" id="KW-0573">Peptidoglycan synthesis</keyword>
<evidence type="ECO:0000256" key="13">
    <source>
        <dbReference type="RuleBase" id="RU004016"/>
    </source>
</evidence>
<keyword evidence="5 16" id="KW-0121">Carboxypeptidase</keyword>
<dbReference type="Pfam" id="PF00768">
    <property type="entry name" value="Peptidase_S11"/>
    <property type="match status" value="1"/>
</dbReference>
<comment type="pathway">
    <text evidence="2">Cell wall biogenesis; peptidoglycan biosynthesis.</text>
</comment>
<evidence type="ECO:0000313" key="17">
    <source>
        <dbReference type="Proteomes" id="UP000634455"/>
    </source>
</evidence>
<dbReference type="InterPro" id="IPR012338">
    <property type="entry name" value="Beta-lactam/transpept-like"/>
</dbReference>
<dbReference type="PANTHER" id="PTHR21581">
    <property type="entry name" value="D-ALANYL-D-ALANINE CARBOXYPEPTIDASE"/>
    <property type="match status" value="1"/>
</dbReference>
<dbReference type="GO" id="GO:0004180">
    <property type="term" value="F:carboxypeptidase activity"/>
    <property type="evidence" value="ECO:0007669"/>
    <property type="project" value="UniProtKB-KW"/>
</dbReference>
<dbReference type="Pfam" id="PF07943">
    <property type="entry name" value="PBP5_C"/>
    <property type="match status" value="1"/>
</dbReference>
<dbReference type="SUPFAM" id="SSF56601">
    <property type="entry name" value="beta-lactamase/transpeptidase-like"/>
    <property type="match status" value="1"/>
</dbReference>
<feature type="signal peptide" evidence="14">
    <location>
        <begin position="1"/>
        <end position="21"/>
    </location>
</feature>
<evidence type="ECO:0000256" key="3">
    <source>
        <dbReference type="ARBA" id="ARBA00007164"/>
    </source>
</evidence>
<dbReference type="InterPro" id="IPR018044">
    <property type="entry name" value="Peptidase_S11"/>
</dbReference>
<proteinExistence type="inferred from homology"/>
<organism evidence="16 17">
    <name type="scientific">Paramylibacter ulvae</name>
    <dbReference type="NCBI Taxonomy" id="1651968"/>
    <lineage>
        <taxon>Bacteria</taxon>
        <taxon>Pseudomonadati</taxon>
        <taxon>Pseudomonadota</taxon>
        <taxon>Alphaproteobacteria</taxon>
        <taxon>Rhodobacterales</taxon>
        <taxon>Paracoccaceae</taxon>
        <taxon>Paramylibacter</taxon>
    </lineage>
</organism>
<dbReference type="Proteomes" id="UP000634455">
    <property type="component" value="Unassembled WGS sequence"/>
</dbReference>
<keyword evidence="7 14" id="KW-0732">Signal</keyword>
<dbReference type="Gene3D" id="3.40.710.10">
    <property type="entry name" value="DD-peptidase/beta-lactamase superfamily"/>
    <property type="match status" value="1"/>
</dbReference>
<evidence type="ECO:0000313" key="16">
    <source>
        <dbReference type="EMBL" id="GHA55385.1"/>
    </source>
</evidence>
<protein>
    <recommendedName>
        <fullName evidence="4">serine-type D-Ala-D-Ala carboxypeptidase</fullName>
        <ecNumber evidence="4">3.4.16.4</ecNumber>
    </recommendedName>
</protein>
<dbReference type="InterPro" id="IPR015956">
    <property type="entry name" value="Peniciliin-bd_prot_C_sf"/>
</dbReference>
<accession>A0ABQ3D8T5</accession>
<sequence>MRLVRILACIGLLANTSTAQAFETLAKSAMLVDQTTGTVLLAKDADKSVPPASMSKLMTLNMLFEALRAGRISLDTKFPVSEKAHNMGGSTMFLRAKERVSVDNLLRGIIVQSGNDACVTVAEALAGSEAEFARQMTERAKELGMTSSIFANSTGWPHPGQRMSARDLVFLANRIITEFPEFYAYFAEKEFTWDNITQKNRNPLLKLGIGADGLKTGHTEEAGYGLVGSAKQGDRRVIFMITGLNSEADRANEAERLTSWAFRQFVKKDLFEKNTRIASAKVWIGKENTVNLVSKEGITTLAPYNKNTPVKLEVNYQSPIAAPISTDKPIATLTVIPDGMEPSKYPLYAGKEVAKGGLLSRMRASAEILSKDVLGGKFFAKE</sequence>
<evidence type="ECO:0000256" key="12">
    <source>
        <dbReference type="ARBA" id="ARBA00034000"/>
    </source>
</evidence>
<evidence type="ECO:0000256" key="14">
    <source>
        <dbReference type="SAM" id="SignalP"/>
    </source>
</evidence>
<keyword evidence="8" id="KW-0378">Hydrolase</keyword>
<dbReference type="RefSeq" id="WP_189640735.1">
    <property type="nucleotide sequence ID" value="NZ_BMZF01000005.1"/>
</dbReference>
<evidence type="ECO:0000259" key="15">
    <source>
        <dbReference type="SMART" id="SM00936"/>
    </source>
</evidence>
<keyword evidence="6" id="KW-0645">Protease</keyword>
<evidence type="ECO:0000256" key="5">
    <source>
        <dbReference type="ARBA" id="ARBA00022645"/>
    </source>
</evidence>
<dbReference type="InterPro" id="IPR037167">
    <property type="entry name" value="Peptidase_S11_C_sf"/>
</dbReference>
<reference evidence="17" key="1">
    <citation type="journal article" date="2019" name="Int. J. Syst. Evol. Microbiol.">
        <title>The Global Catalogue of Microorganisms (GCM) 10K type strain sequencing project: providing services to taxonomists for standard genome sequencing and annotation.</title>
        <authorList>
            <consortium name="The Broad Institute Genomics Platform"/>
            <consortium name="The Broad Institute Genome Sequencing Center for Infectious Disease"/>
            <person name="Wu L."/>
            <person name="Ma J."/>
        </authorList>
    </citation>
    <scope>NUCLEOTIDE SEQUENCE [LARGE SCALE GENOMIC DNA]</scope>
    <source>
        <strain evidence="17">KCTC 32465</strain>
    </source>
</reference>
<dbReference type="InterPro" id="IPR001967">
    <property type="entry name" value="Peptidase_S11_N"/>
</dbReference>
<feature type="chain" id="PRO_5045713360" description="serine-type D-Ala-D-Ala carboxypeptidase" evidence="14">
    <location>
        <begin position="22"/>
        <end position="382"/>
    </location>
</feature>
<comment type="caution">
    <text evidence="16">The sequence shown here is derived from an EMBL/GenBank/DDBJ whole genome shotgun (WGS) entry which is preliminary data.</text>
</comment>
<comment type="function">
    <text evidence="1">Removes C-terminal D-alanyl residues from sugar-peptide cell wall precursors.</text>
</comment>
<keyword evidence="9" id="KW-0133">Cell shape</keyword>
<evidence type="ECO:0000256" key="10">
    <source>
        <dbReference type="ARBA" id="ARBA00022984"/>
    </source>
</evidence>
<evidence type="ECO:0000256" key="11">
    <source>
        <dbReference type="ARBA" id="ARBA00023316"/>
    </source>
</evidence>
<dbReference type="SMART" id="SM00936">
    <property type="entry name" value="PBP5_C"/>
    <property type="match status" value="1"/>
</dbReference>
<name>A0ABQ3D8T5_9RHOB</name>
<dbReference type="InterPro" id="IPR012907">
    <property type="entry name" value="Peptidase_S11_C"/>
</dbReference>
<keyword evidence="11" id="KW-0961">Cell wall biogenesis/degradation</keyword>
<dbReference type="PANTHER" id="PTHR21581:SF6">
    <property type="entry name" value="TRAFFICKING PROTEIN PARTICLE COMPLEX SUBUNIT 12"/>
    <property type="match status" value="1"/>
</dbReference>
<comment type="catalytic activity">
    <reaction evidence="12">
        <text>Preferential cleavage: (Ac)2-L-Lys-D-Ala-|-D-Ala. Also transpeptidation of peptidyl-alanyl moieties that are N-acyl substituents of D-alanine.</text>
        <dbReference type="EC" id="3.4.16.4"/>
    </reaction>
</comment>
<dbReference type="Gene3D" id="2.60.410.10">
    <property type="entry name" value="D-Ala-D-Ala carboxypeptidase, C-terminal domain"/>
    <property type="match status" value="1"/>
</dbReference>
<dbReference type="SUPFAM" id="SSF69189">
    <property type="entry name" value="Penicillin-binding protein associated domain"/>
    <property type="match status" value="1"/>
</dbReference>
<gene>
    <name evidence="16" type="ORF">GCM10008927_21650</name>
</gene>
<dbReference type="EMBL" id="BMZF01000005">
    <property type="protein sequence ID" value="GHA55385.1"/>
    <property type="molecule type" value="Genomic_DNA"/>
</dbReference>
<feature type="domain" description="Peptidase S11 D-Ala-D-Ala carboxypeptidase A C-terminal" evidence="15">
    <location>
        <begin position="265"/>
        <end position="355"/>
    </location>
</feature>
<keyword evidence="17" id="KW-1185">Reference proteome</keyword>
<dbReference type="EC" id="3.4.16.4" evidence="4"/>